<evidence type="ECO:0000256" key="5">
    <source>
        <dbReference type="ARBA" id="ARBA00023027"/>
    </source>
</evidence>
<keyword evidence="2 6" id="KW-0808">Transferase</keyword>
<name>A0A2V2XJU9_TRYCR</name>
<dbReference type="Pfam" id="PF02146">
    <property type="entry name" value="SIR2"/>
    <property type="match status" value="1"/>
</dbReference>
<evidence type="ECO:0000256" key="10">
    <source>
        <dbReference type="PROSITE-ProRule" id="PRU00236"/>
    </source>
</evidence>
<dbReference type="OMA" id="HWRENGF"/>
<dbReference type="VEuPathDB" id="TriTrypDB:Tc_MARK_1101"/>
<dbReference type="Proteomes" id="UP000246078">
    <property type="component" value="Unassembled WGS sequence"/>
</dbReference>
<feature type="binding site" evidence="8">
    <location>
        <begin position="48"/>
        <end position="50"/>
    </location>
    <ligand>
        <name>NAD(+)</name>
        <dbReference type="ChEBI" id="CHEBI:57540"/>
    </ligand>
</feature>
<dbReference type="VEuPathDB" id="TriTrypDB:C4B63_8g549"/>
<evidence type="ECO:0000256" key="8">
    <source>
        <dbReference type="PIRSR" id="PIRSR037938-2"/>
    </source>
</evidence>
<sequence>MNQDNANFLHVVGEPTFEALARYIERNNVTKILVMAGAGISVAAGIPDFRSPHTGIYARLGKYNLNSPTDAFSITLLRERPDVFYSIVREMDLWPGHFWPTLVHHFIKLLADEGRLLRCCTQNIDGLERASGLPMSFLVEAHGSFSTASCIECRSPYDIELASRESREGKVPHCDRCGGVVKPDVVFFGESLPDAFFNVFAEITEVELLLIMGTSLQVHPFAELAVRVRPDVPRVLFNLERVGGAMFRFPTDEPTLNSFSRNHTGNSHSSSNSSSSSSSSSSDGYSQFANHAADAGGICRDIFFPGDCQLSVRRLAEAMGLGERLALAVREGEKKRESYGACESGNTHHTHMYTLTDRK</sequence>
<feature type="compositionally biased region" description="Low complexity" evidence="11">
    <location>
        <begin position="266"/>
        <end position="282"/>
    </location>
</feature>
<feature type="region of interest" description="Disordered" evidence="11">
    <location>
        <begin position="258"/>
        <end position="286"/>
    </location>
</feature>
<dbReference type="OrthoDB" id="420264at2759"/>
<evidence type="ECO:0000256" key="7">
    <source>
        <dbReference type="PIRSR" id="PIRSR037938-1"/>
    </source>
</evidence>
<evidence type="ECO:0000313" key="14">
    <source>
        <dbReference type="Proteomes" id="UP000246078"/>
    </source>
</evidence>
<dbReference type="GO" id="GO:0017136">
    <property type="term" value="F:histone deacetylase activity, NAD-dependent"/>
    <property type="evidence" value="ECO:0007669"/>
    <property type="project" value="InterPro"/>
</dbReference>
<comment type="similarity">
    <text evidence="1 6">Belongs to the sirtuin family. Class I subfamily.</text>
</comment>
<evidence type="ECO:0000256" key="9">
    <source>
        <dbReference type="PIRSR" id="PIRSR037938-3"/>
    </source>
</evidence>
<evidence type="ECO:0000256" key="2">
    <source>
        <dbReference type="ARBA" id="ARBA00022679"/>
    </source>
</evidence>
<protein>
    <recommendedName>
        <fullName evidence="6">NAD-dependent protein deacetylase</fullName>
        <ecNumber evidence="6">2.3.1.286</ecNumber>
    </recommendedName>
</protein>
<comment type="catalytic activity">
    <reaction evidence="6">
        <text>N(6)-acetyl-L-lysyl-[protein] + NAD(+) + H2O = 2''-O-acetyl-ADP-D-ribose + nicotinamide + L-lysyl-[protein]</text>
        <dbReference type="Rhea" id="RHEA:43636"/>
        <dbReference type="Rhea" id="RHEA-COMP:9752"/>
        <dbReference type="Rhea" id="RHEA-COMP:10731"/>
        <dbReference type="ChEBI" id="CHEBI:15377"/>
        <dbReference type="ChEBI" id="CHEBI:17154"/>
        <dbReference type="ChEBI" id="CHEBI:29969"/>
        <dbReference type="ChEBI" id="CHEBI:57540"/>
        <dbReference type="ChEBI" id="CHEBI:61930"/>
        <dbReference type="ChEBI" id="CHEBI:83767"/>
        <dbReference type="EC" id="2.3.1.286"/>
    </reaction>
</comment>
<comment type="caution">
    <text evidence="13">The sequence shown here is derived from an EMBL/GenBank/DDBJ whole genome shotgun (WGS) entry which is preliminary data.</text>
</comment>
<evidence type="ECO:0000256" key="11">
    <source>
        <dbReference type="SAM" id="MobiDB-lite"/>
    </source>
</evidence>
<dbReference type="Gene3D" id="3.30.1600.10">
    <property type="entry name" value="SIR2/SIRT2 'Small Domain"/>
    <property type="match status" value="1"/>
</dbReference>
<evidence type="ECO:0000256" key="4">
    <source>
        <dbReference type="ARBA" id="ARBA00022833"/>
    </source>
</evidence>
<dbReference type="VEuPathDB" id="TriTrypDB:TCSYLVIO_002383"/>
<keyword evidence="5 6" id="KW-0520">NAD</keyword>
<dbReference type="PANTHER" id="PTHR11085:SF6">
    <property type="entry name" value="NAD-DEPENDENT PROTEIN DEACETYLASE SIRTUIN-2"/>
    <property type="match status" value="1"/>
</dbReference>
<dbReference type="AlphaFoldDB" id="A0A2V2XJU9"/>
<keyword evidence="3 6" id="KW-0479">Metal-binding</keyword>
<dbReference type="PROSITE" id="PS50305">
    <property type="entry name" value="SIRTUIN"/>
    <property type="match status" value="1"/>
</dbReference>
<proteinExistence type="inferred from homology"/>
<dbReference type="InterPro" id="IPR050134">
    <property type="entry name" value="NAD-dep_sirtuin_deacylases"/>
</dbReference>
<dbReference type="VEuPathDB" id="TriTrypDB:TcCLB.507519.60"/>
<dbReference type="SMR" id="A0A2V2XJU9"/>
<dbReference type="InterPro" id="IPR029035">
    <property type="entry name" value="DHS-like_NAD/FAD-binding_dom"/>
</dbReference>
<dbReference type="VEuPathDB" id="TriTrypDB:TcCL_NonESM00763"/>
<dbReference type="VEuPathDB" id="TriTrypDB:ECC02_004620"/>
<dbReference type="GO" id="GO:0070403">
    <property type="term" value="F:NAD+ binding"/>
    <property type="evidence" value="ECO:0007669"/>
    <property type="project" value="UniProtKB-UniRule"/>
</dbReference>
<dbReference type="InterPro" id="IPR017328">
    <property type="entry name" value="Sirtuin_class_I"/>
</dbReference>
<feature type="domain" description="Deacetylase sirtuin-type" evidence="12">
    <location>
        <begin position="10"/>
        <end position="322"/>
    </location>
</feature>
<dbReference type="SUPFAM" id="SSF52467">
    <property type="entry name" value="DHS-like NAD/FAD-binding domain"/>
    <property type="match status" value="1"/>
</dbReference>
<feature type="binding site" evidence="9 10">
    <location>
        <position position="150"/>
    </location>
    <ligand>
        <name>Zn(2+)</name>
        <dbReference type="ChEBI" id="CHEBI:29105"/>
    </ligand>
</feature>
<dbReference type="VEuPathDB" id="TriTrypDB:C3747_4g764"/>
<dbReference type="InterPro" id="IPR003000">
    <property type="entry name" value="Sirtuin"/>
</dbReference>
<reference evidence="13 14" key="1">
    <citation type="journal article" date="2018" name="Microb. Genom.">
        <title>Expanding an expanded genome: long-read sequencing of Trypanosoma cruzi.</title>
        <authorList>
            <person name="Berna L."/>
            <person name="Rodriguez M."/>
            <person name="Chiribao M.L."/>
            <person name="Parodi-Talice A."/>
            <person name="Pita S."/>
            <person name="Rijo G."/>
            <person name="Alvarez-Valin F."/>
            <person name="Robello C."/>
        </authorList>
    </citation>
    <scope>NUCLEOTIDE SEQUENCE [LARGE SCALE GENOMIC DNA]</scope>
    <source>
        <strain evidence="13 14">TCC</strain>
    </source>
</reference>
<evidence type="ECO:0000256" key="1">
    <source>
        <dbReference type="ARBA" id="ARBA00006924"/>
    </source>
</evidence>
<feature type="binding site" evidence="8">
    <location>
        <begin position="214"/>
        <end position="215"/>
    </location>
    <ligand>
        <name>NAD(+)</name>
        <dbReference type="ChEBI" id="CHEBI:57540"/>
    </ligand>
</feature>
<dbReference type="PIRSF" id="PIRSF037938">
    <property type="entry name" value="SIR2_euk"/>
    <property type="match status" value="1"/>
</dbReference>
<feature type="binding site" evidence="9 10">
    <location>
        <position position="174"/>
    </location>
    <ligand>
        <name>Zn(2+)</name>
        <dbReference type="ChEBI" id="CHEBI:29105"/>
    </ligand>
</feature>
<evidence type="ECO:0000256" key="3">
    <source>
        <dbReference type="ARBA" id="ARBA00022723"/>
    </source>
</evidence>
<feature type="binding site" evidence="9 10">
    <location>
        <position position="153"/>
    </location>
    <ligand>
        <name>Zn(2+)</name>
        <dbReference type="ChEBI" id="CHEBI:29105"/>
    </ligand>
</feature>
<dbReference type="InterPro" id="IPR026591">
    <property type="entry name" value="Sirtuin_cat_small_dom_sf"/>
</dbReference>
<organism evidence="13 14">
    <name type="scientific">Trypanosoma cruzi</name>
    <dbReference type="NCBI Taxonomy" id="5693"/>
    <lineage>
        <taxon>Eukaryota</taxon>
        <taxon>Discoba</taxon>
        <taxon>Euglenozoa</taxon>
        <taxon>Kinetoplastea</taxon>
        <taxon>Metakinetoplastina</taxon>
        <taxon>Trypanosomatida</taxon>
        <taxon>Trypanosomatidae</taxon>
        <taxon>Trypanosoma</taxon>
        <taxon>Schizotrypanum</taxon>
    </lineage>
</organism>
<gene>
    <name evidence="13" type="ORF">C3747_4g764</name>
</gene>
<dbReference type="EMBL" id="PRFC01000004">
    <property type="protein sequence ID" value="PWV20842.1"/>
    <property type="molecule type" value="Genomic_DNA"/>
</dbReference>
<dbReference type="EC" id="2.3.1.286" evidence="6"/>
<keyword evidence="4 6" id="KW-0862">Zinc</keyword>
<dbReference type="GO" id="GO:0008270">
    <property type="term" value="F:zinc ion binding"/>
    <property type="evidence" value="ECO:0007669"/>
    <property type="project" value="UniProtKB-UniRule"/>
</dbReference>
<evidence type="ECO:0000259" key="12">
    <source>
        <dbReference type="PROSITE" id="PS50305"/>
    </source>
</evidence>
<dbReference type="VEuPathDB" id="TriTrypDB:TcG_03896"/>
<comment type="cofactor">
    <cofactor evidence="9">
        <name>Zn(2+)</name>
        <dbReference type="ChEBI" id="CHEBI:29105"/>
    </cofactor>
    <text evidence="9">Binds 1 zinc ion per subunit.</text>
</comment>
<dbReference type="InterPro" id="IPR026590">
    <property type="entry name" value="Ssirtuin_cat_dom"/>
</dbReference>
<feature type="binding site" evidence="8">
    <location>
        <begin position="238"/>
        <end position="240"/>
    </location>
    <ligand>
        <name>NAD(+)</name>
        <dbReference type="ChEBI" id="CHEBI:57540"/>
    </ligand>
</feature>
<dbReference type="Gene3D" id="3.40.50.1220">
    <property type="entry name" value="TPP-binding domain"/>
    <property type="match status" value="1"/>
</dbReference>
<dbReference type="VEuPathDB" id="TriTrypDB:TcBrA4_0107290"/>
<dbReference type="PANTHER" id="PTHR11085">
    <property type="entry name" value="NAD-DEPENDENT PROTEIN DEACYLASE SIRTUIN-5, MITOCHONDRIAL-RELATED"/>
    <property type="match status" value="1"/>
</dbReference>
<feature type="binding site" evidence="9 10">
    <location>
        <position position="177"/>
    </location>
    <ligand>
        <name>Zn(2+)</name>
        <dbReference type="ChEBI" id="CHEBI:29105"/>
    </ligand>
</feature>
<evidence type="ECO:0000256" key="6">
    <source>
        <dbReference type="PIRNR" id="PIRNR037938"/>
    </source>
</evidence>
<feature type="binding site" evidence="8">
    <location>
        <begin position="122"/>
        <end position="125"/>
    </location>
    <ligand>
        <name>NAD(+)</name>
        <dbReference type="ChEBI" id="CHEBI:57540"/>
    </ligand>
</feature>
<evidence type="ECO:0000313" key="13">
    <source>
        <dbReference type="EMBL" id="PWV20842.1"/>
    </source>
</evidence>
<feature type="active site" description="Proton acceptor" evidence="7 10">
    <location>
        <position position="142"/>
    </location>
</feature>
<dbReference type="GO" id="GO:0005634">
    <property type="term" value="C:nucleus"/>
    <property type="evidence" value="ECO:0007669"/>
    <property type="project" value="TreeGrafter"/>
</dbReference>
<dbReference type="VEuPathDB" id="TriTrypDB:BCY84_13346"/>
<dbReference type="GO" id="GO:0005737">
    <property type="term" value="C:cytoplasm"/>
    <property type="evidence" value="ECO:0007669"/>
    <property type="project" value="UniProtKB-ARBA"/>
</dbReference>
<accession>A0A2V2XJU9</accession>
<dbReference type="VEuPathDB" id="TriTrypDB:TCDM_01374"/>
<dbReference type="VEuPathDB" id="TriTrypDB:TcCLB.508207.150"/>